<dbReference type="AlphaFoldDB" id="A0A9P5Z1E1"/>
<keyword evidence="3" id="KW-1185">Reference proteome</keyword>
<dbReference type="EMBL" id="MU155209">
    <property type="protein sequence ID" value="KAF9479613.1"/>
    <property type="molecule type" value="Genomic_DNA"/>
</dbReference>
<dbReference type="Proteomes" id="UP000807469">
    <property type="component" value="Unassembled WGS sequence"/>
</dbReference>
<proteinExistence type="predicted"/>
<feature type="region of interest" description="Disordered" evidence="1">
    <location>
        <begin position="374"/>
        <end position="465"/>
    </location>
</feature>
<feature type="compositionally biased region" description="Polar residues" evidence="1">
    <location>
        <begin position="478"/>
        <end position="491"/>
    </location>
</feature>
<feature type="region of interest" description="Disordered" evidence="1">
    <location>
        <begin position="574"/>
        <end position="594"/>
    </location>
</feature>
<feature type="compositionally biased region" description="Low complexity" evidence="1">
    <location>
        <begin position="445"/>
        <end position="461"/>
    </location>
</feature>
<evidence type="ECO:0000313" key="2">
    <source>
        <dbReference type="EMBL" id="KAF9479613.1"/>
    </source>
</evidence>
<feature type="compositionally biased region" description="Low complexity" evidence="1">
    <location>
        <begin position="516"/>
        <end position="528"/>
    </location>
</feature>
<feature type="compositionally biased region" description="Pro residues" evidence="1">
    <location>
        <begin position="859"/>
        <end position="871"/>
    </location>
</feature>
<sequence length="950" mass="100876">MSITDTRHDDEHDEDEDSLFGSPPPSPGRPASPALALPSAGYSGSSMSTAPTQNVGTIALPGSQPDSELPINPIALSLNCGIVHRPPALPHQMHYPRPAVHAQLPVNSASLVREGAPAAQVHAARNAAASSSTLQKKSKKRTRPPSSEEPPPKPSGPEFPLPDPTAPLPTHFLRNQENLLGRAGRVGGIKPANIIHNRGATPLNPIVVDDDEEDRPTLGRRAQTHERTQPYIDPALLTAPTNQEIVSVLIGQKDIFPILEGVLKLVVGNTPATRPKTGSESTVTPKRQDPPTATTGPILKKRKLNRVPAGATDWDVPYPFNRGEGPQEYQETWERERGKQLITQLISLIKSAARKAATKKYLTEQRAKAKELGIPEASIVTQQRRGRRAPKNGSERATSEATQDSQSRETSCEVLQDTSNAPSTSRNPIPPSPLLTAQFSPPDYSQTHQQMQSQHQSTPPSEIDPSMASAFEQLMSTLDNMPDQGPSQQQPTPYPNSLEINPNFFAPSNAENALAGSVGTPSTPTPSSGVDQPLFDTWMSFLESFPMNFDGTTNAQIANAGSSATTTGVTALMDPSTSTTSAQTSMASSQCSTPGPLDGFDFASMIGTEMAEAGSGALSTSTSDFDAMLTSIFDQQEQEQHLQQQSHHSLSQPMDMFNPSLGVGGGDFTTTPTFGNHLIDPNLLALSIQKSHTSPTPMMEIVPTSNTNMHIDMNAGLGHQAISPIASRSSSLGGSSTSPGTPASAGWEMSMPDIYMGGGGSGGGGGGMESGMDGQGWHNGVGGGAVVAGNEDVLMDFGMLPEDAQGQGGGCTVDPKGKGKQKEVPSTVSTLSDVTSLVTSLFTPPPPPTPEPTTESTPAPQPSLPPAPQPQQQPASSQQQDDSRPRVKSAKEILGHTPLSRQLRRDDIIKRAEEQKRLIQKELDAVKTRLWETTIEQAALVTLQKRLGLT</sequence>
<feature type="region of interest" description="Disordered" evidence="1">
    <location>
        <begin position="478"/>
        <end position="528"/>
    </location>
</feature>
<feature type="region of interest" description="Disordered" evidence="1">
    <location>
        <begin position="270"/>
        <end position="297"/>
    </location>
</feature>
<feature type="region of interest" description="Disordered" evidence="1">
    <location>
        <begin position="805"/>
        <end position="899"/>
    </location>
</feature>
<feature type="compositionally biased region" description="Low complexity" evidence="1">
    <location>
        <begin position="574"/>
        <end position="593"/>
    </location>
</feature>
<gene>
    <name evidence="2" type="ORF">BDN70DRAFT_878578</name>
</gene>
<feature type="region of interest" description="Disordered" evidence="1">
    <location>
        <begin position="310"/>
        <end position="329"/>
    </location>
</feature>
<feature type="compositionally biased region" description="Polar residues" evidence="1">
    <location>
        <begin position="270"/>
        <end position="295"/>
    </location>
</feature>
<protein>
    <submittedName>
        <fullName evidence="2">Uncharacterized protein</fullName>
    </submittedName>
</protein>
<feature type="compositionally biased region" description="Polar residues" evidence="1">
    <location>
        <begin position="42"/>
        <end position="56"/>
    </location>
</feature>
<evidence type="ECO:0000313" key="3">
    <source>
        <dbReference type="Proteomes" id="UP000807469"/>
    </source>
</evidence>
<feature type="compositionally biased region" description="Basic and acidic residues" evidence="1">
    <location>
        <begin position="1"/>
        <end position="10"/>
    </location>
</feature>
<feature type="compositionally biased region" description="Basic and acidic residues" evidence="1">
    <location>
        <begin position="881"/>
        <end position="894"/>
    </location>
</feature>
<feature type="compositionally biased region" description="Low complexity" evidence="1">
    <location>
        <begin position="117"/>
        <end position="129"/>
    </location>
</feature>
<feature type="compositionally biased region" description="Low complexity" evidence="1">
    <location>
        <begin position="826"/>
        <end position="842"/>
    </location>
</feature>
<feature type="compositionally biased region" description="Low complexity" evidence="1">
    <location>
        <begin position="31"/>
        <end position="41"/>
    </location>
</feature>
<feature type="compositionally biased region" description="Pro residues" evidence="1">
    <location>
        <begin position="147"/>
        <end position="167"/>
    </location>
</feature>
<comment type="caution">
    <text evidence="2">The sequence shown here is derived from an EMBL/GenBank/DDBJ whole genome shotgun (WGS) entry which is preliminary data.</text>
</comment>
<reference evidence="2" key="1">
    <citation type="submission" date="2020-11" db="EMBL/GenBank/DDBJ databases">
        <authorList>
            <consortium name="DOE Joint Genome Institute"/>
            <person name="Ahrendt S."/>
            <person name="Riley R."/>
            <person name="Andreopoulos W."/>
            <person name="Labutti K."/>
            <person name="Pangilinan J."/>
            <person name="Ruiz-Duenas F.J."/>
            <person name="Barrasa J.M."/>
            <person name="Sanchez-Garcia M."/>
            <person name="Camarero S."/>
            <person name="Miyauchi S."/>
            <person name="Serrano A."/>
            <person name="Linde D."/>
            <person name="Babiker R."/>
            <person name="Drula E."/>
            <person name="Ayuso-Fernandez I."/>
            <person name="Pacheco R."/>
            <person name="Padilla G."/>
            <person name="Ferreira P."/>
            <person name="Barriuso J."/>
            <person name="Kellner H."/>
            <person name="Castanera R."/>
            <person name="Alfaro M."/>
            <person name="Ramirez L."/>
            <person name="Pisabarro A.G."/>
            <person name="Kuo A."/>
            <person name="Tritt A."/>
            <person name="Lipzen A."/>
            <person name="He G."/>
            <person name="Yan M."/>
            <person name="Ng V."/>
            <person name="Cullen D."/>
            <person name="Martin F."/>
            <person name="Rosso M.-N."/>
            <person name="Henrissat B."/>
            <person name="Hibbett D."/>
            <person name="Martinez A.T."/>
            <person name="Grigoriev I.V."/>
        </authorList>
    </citation>
    <scope>NUCLEOTIDE SEQUENCE</scope>
    <source>
        <strain evidence="2">CIRM-BRFM 674</strain>
    </source>
</reference>
<dbReference type="OrthoDB" id="3264780at2759"/>
<organism evidence="2 3">
    <name type="scientific">Pholiota conissans</name>
    <dbReference type="NCBI Taxonomy" id="109636"/>
    <lineage>
        <taxon>Eukaryota</taxon>
        <taxon>Fungi</taxon>
        <taxon>Dikarya</taxon>
        <taxon>Basidiomycota</taxon>
        <taxon>Agaricomycotina</taxon>
        <taxon>Agaricomycetes</taxon>
        <taxon>Agaricomycetidae</taxon>
        <taxon>Agaricales</taxon>
        <taxon>Agaricineae</taxon>
        <taxon>Strophariaceae</taxon>
        <taxon>Pholiota</taxon>
    </lineage>
</organism>
<feature type="compositionally biased region" description="Polar residues" evidence="1">
    <location>
        <begin position="416"/>
        <end position="427"/>
    </location>
</feature>
<feature type="region of interest" description="Disordered" evidence="1">
    <location>
        <begin position="1"/>
        <end position="61"/>
    </location>
</feature>
<evidence type="ECO:0000256" key="1">
    <source>
        <dbReference type="SAM" id="MobiDB-lite"/>
    </source>
</evidence>
<name>A0A9P5Z1E1_9AGAR</name>
<accession>A0A9P5Z1E1</accession>
<feature type="region of interest" description="Disordered" evidence="1">
    <location>
        <begin position="117"/>
        <end position="171"/>
    </location>
</feature>